<dbReference type="AlphaFoldDB" id="A0A7S8C6Y9"/>
<sequence>MVQMDDGFSCFSQTGVSFDEIVLEGASGGVDAVIRYLQSRRQILLRDSSQISLGNEDPAHYERAVEVVDDALALLEQIKELNIRRELEEASNPSQELPEDVADMVPETADGEQSG</sequence>
<gene>
    <name evidence="2" type="ORF">HW532_17385</name>
</gene>
<evidence type="ECO:0000256" key="1">
    <source>
        <dbReference type="SAM" id="MobiDB-lite"/>
    </source>
</evidence>
<dbReference type="EMBL" id="CP058214">
    <property type="protein sequence ID" value="QPC44314.1"/>
    <property type="molecule type" value="Genomic_DNA"/>
</dbReference>
<evidence type="ECO:0000313" key="2">
    <source>
        <dbReference type="EMBL" id="QPC44314.1"/>
    </source>
</evidence>
<protein>
    <submittedName>
        <fullName evidence="2">Uncharacterized protein</fullName>
    </submittedName>
</protein>
<dbReference type="Proteomes" id="UP000593594">
    <property type="component" value="Chromosome"/>
</dbReference>
<dbReference type="RefSeq" id="WP_213161681.1">
    <property type="nucleotide sequence ID" value="NZ_CP058214.1"/>
</dbReference>
<feature type="region of interest" description="Disordered" evidence="1">
    <location>
        <begin position="86"/>
        <end position="115"/>
    </location>
</feature>
<keyword evidence="3" id="KW-1185">Reference proteome</keyword>
<evidence type="ECO:0000313" key="3">
    <source>
        <dbReference type="Proteomes" id="UP000593594"/>
    </source>
</evidence>
<reference evidence="2 3" key="1">
    <citation type="submission" date="2020-06" db="EMBL/GenBank/DDBJ databases">
        <title>Genome sequence of 2 isolates from Red Sea Mangroves.</title>
        <authorList>
            <person name="Sefrji F."/>
            <person name="Michoud G."/>
            <person name="Merlino G."/>
            <person name="Daffonchio D."/>
        </authorList>
    </citation>
    <scope>NUCLEOTIDE SEQUENCE [LARGE SCALE GENOMIC DNA]</scope>
    <source>
        <strain evidence="2 3">R1DC25</strain>
    </source>
</reference>
<proteinExistence type="predicted"/>
<organism evidence="2 3">
    <name type="scientific">Kaustia mangrovi</name>
    <dbReference type="NCBI Taxonomy" id="2593653"/>
    <lineage>
        <taxon>Bacteria</taxon>
        <taxon>Pseudomonadati</taxon>
        <taxon>Pseudomonadota</taxon>
        <taxon>Alphaproteobacteria</taxon>
        <taxon>Hyphomicrobiales</taxon>
        <taxon>Parvibaculaceae</taxon>
        <taxon>Kaustia</taxon>
    </lineage>
</organism>
<name>A0A7S8C6Y9_9HYPH</name>
<accession>A0A7S8C6Y9</accession>
<dbReference type="KEGG" id="kmn:HW532_17385"/>